<evidence type="ECO:0000313" key="4">
    <source>
        <dbReference type="Proteomes" id="UP000184330"/>
    </source>
</evidence>
<evidence type="ECO:0000256" key="2">
    <source>
        <dbReference type="SAM" id="Phobius"/>
    </source>
</evidence>
<evidence type="ECO:0000313" key="3">
    <source>
        <dbReference type="EMBL" id="CZR64382.1"/>
    </source>
</evidence>
<keyword evidence="4" id="KW-1185">Reference proteome</keyword>
<gene>
    <name evidence="3" type="ORF">PAC_14280</name>
</gene>
<keyword evidence="2" id="KW-0812">Transmembrane</keyword>
<dbReference type="OrthoDB" id="10335109at2759"/>
<evidence type="ECO:0008006" key="5">
    <source>
        <dbReference type="Google" id="ProtNLM"/>
    </source>
</evidence>
<organism evidence="3 4">
    <name type="scientific">Phialocephala subalpina</name>
    <dbReference type="NCBI Taxonomy" id="576137"/>
    <lineage>
        <taxon>Eukaryota</taxon>
        <taxon>Fungi</taxon>
        <taxon>Dikarya</taxon>
        <taxon>Ascomycota</taxon>
        <taxon>Pezizomycotina</taxon>
        <taxon>Leotiomycetes</taxon>
        <taxon>Helotiales</taxon>
        <taxon>Mollisiaceae</taxon>
        <taxon>Phialocephala</taxon>
        <taxon>Phialocephala fortinii species complex</taxon>
    </lineage>
</organism>
<name>A0A1L7XH76_9HELO</name>
<protein>
    <recommendedName>
        <fullName evidence="5">Transmembrane protein</fullName>
    </recommendedName>
</protein>
<reference evidence="3 4" key="1">
    <citation type="submission" date="2016-03" db="EMBL/GenBank/DDBJ databases">
        <authorList>
            <person name="Ploux O."/>
        </authorList>
    </citation>
    <scope>NUCLEOTIDE SEQUENCE [LARGE SCALE GENOMIC DNA]</scope>
    <source>
        <strain evidence="3 4">UAMH 11012</strain>
    </source>
</reference>
<accession>A0A1L7XH76</accession>
<proteinExistence type="predicted"/>
<keyword evidence="2" id="KW-1133">Transmembrane helix</keyword>
<feature type="region of interest" description="Disordered" evidence="1">
    <location>
        <begin position="136"/>
        <end position="179"/>
    </location>
</feature>
<dbReference type="EMBL" id="FJOG01000026">
    <property type="protein sequence ID" value="CZR64382.1"/>
    <property type="molecule type" value="Genomic_DNA"/>
</dbReference>
<evidence type="ECO:0000256" key="1">
    <source>
        <dbReference type="SAM" id="MobiDB-lite"/>
    </source>
</evidence>
<sequence>MILETPYMLFARLAMLGLMLVPILAPVVLVTLIAYIEYQWLECNIHWVENLRKFTHPNGSCCCGTCLRDCGETEQIEKRDIGVRENLGKLFKDNDAEREEPHGGARIQFIGFLITMDFSSEFKPVRISGLRMNSDMNPGGIPELEPNAPFRLSEESSASAAPLPLVPRQHIARTSLSEQ</sequence>
<dbReference type="Proteomes" id="UP000184330">
    <property type="component" value="Unassembled WGS sequence"/>
</dbReference>
<dbReference type="AlphaFoldDB" id="A0A1L7XH76"/>
<feature type="transmembrane region" description="Helical" evidence="2">
    <location>
        <begin position="12"/>
        <end position="36"/>
    </location>
</feature>
<keyword evidence="2" id="KW-0472">Membrane</keyword>